<dbReference type="Pfam" id="PF05974">
    <property type="entry name" value="DUF892"/>
    <property type="match status" value="1"/>
</dbReference>
<evidence type="ECO:0000313" key="1">
    <source>
        <dbReference type="EMBL" id="KHO64737.1"/>
    </source>
</evidence>
<dbReference type="EMBL" id="JTAK01000004">
    <property type="protein sequence ID" value="KHO64737.1"/>
    <property type="molecule type" value="Genomic_DNA"/>
</dbReference>
<dbReference type="InterPro" id="IPR009078">
    <property type="entry name" value="Ferritin-like_SF"/>
</dbReference>
<dbReference type="OrthoDB" id="7273732at2"/>
<keyword evidence="2" id="KW-1185">Reference proteome</keyword>
<dbReference type="SUPFAM" id="SSF47240">
    <property type="entry name" value="Ferritin-like"/>
    <property type="match status" value="1"/>
</dbReference>
<reference evidence="1 2" key="1">
    <citation type="submission" date="2014-11" db="EMBL/GenBank/DDBJ databases">
        <title>Genome sequence of Pseudomonas tuomuerensis JCM 14085.</title>
        <authorList>
            <person name="Shin S.-K."/>
            <person name="Yi H."/>
        </authorList>
    </citation>
    <scope>NUCLEOTIDE SEQUENCE [LARGE SCALE GENOMIC DNA]</scope>
    <source>
        <strain evidence="1 2">JCM 14085</strain>
    </source>
</reference>
<dbReference type="InterPro" id="IPR012347">
    <property type="entry name" value="Ferritin-like"/>
</dbReference>
<gene>
    <name evidence="1" type="ORF">PT85_11160</name>
</gene>
<dbReference type="Proteomes" id="UP000030980">
    <property type="component" value="Unassembled WGS sequence"/>
</dbReference>
<accession>A0A0B3BZH8</accession>
<dbReference type="CDD" id="cd00657">
    <property type="entry name" value="Ferritin_like"/>
    <property type="match status" value="1"/>
</dbReference>
<dbReference type="Gene3D" id="1.20.1260.10">
    <property type="match status" value="1"/>
</dbReference>
<protein>
    <submittedName>
        <fullName evidence="1">Uncharacterized protein</fullName>
    </submittedName>
</protein>
<sequence>MATPQENLLDWLRDAHAMEQQAETMLTSQVERLEHYPELRARIQQHLEETHHQRAQLETCLQRLGSSPSTLKDISGKVMAFGQGMAGMMMSDEVIKGAMSGYVFENMEIASYTVLIEAAKVAQDTETHRVCEAILQQEIAMSDWLRQHLPELTQAFLRRSAAPETEAKR</sequence>
<name>A0A0B3BZH8_9PSED</name>
<dbReference type="STRING" id="706570.PT85_11160"/>
<dbReference type="AlphaFoldDB" id="A0A0B3BZH8"/>
<evidence type="ECO:0000313" key="2">
    <source>
        <dbReference type="Proteomes" id="UP000030980"/>
    </source>
</evidence>
<dbReference type="InterPro" id="IPR010287">
    <property type="entry name" value="DUF892_YciF-like"/>
</dbReference>
<dbReference type="RefSeq" id="WP_039606678.1">
    <property type="nucleotide sequence ID" value="NZ_FMUP01000002.1"/>
</dbReference>
<comment type="caution">
    <text evidence="1">The sequence shown here is derived from an EMBL/GenBank/DDBJ whole genome shotgun (WGS) entry which is preliminary data.</text>
</comment>
<organism evidence="1 2">
    <name type="scientific">Pseudomonas flexibilis</name>
    <dbReference type="NCBI Taxonomy" id="706570"/>
    <lineage>
        <taxon>Bacteria</taxon>
        <taxon>Pseudomonadati</taxon>
        <taxon>Pseudomonadota</taxon>
        <taxon>Gammaproteobacteria</taxon>
        <taxon>Pseudomonadales</taxon>
        <taxon>Pseudomonadaceae</taxon>
        <taxon>Pseudomonas</taxon>
    </lineage>
</organism>
<proteinExistence type="predicted"/>